<evidence type="ECO:0000256" key="1">
    <source>
        <dbReference type="SAM" id="MobiDB-lite"/>
    </source>
</evidence>
<dbReference type="AlphaFoldDB" id="A0AAD4MDH2"/>
<keyword evidence="3" id="KW-1185">Reference proteome</keyword>
<evidence type="ECO:0000313" key="2">
    <source>
        <dbReference type="EMBL" id="KAI0308163.1"/>
    </source>
</evidence>
<proteinExistence type="predicted"/>
<comment type="caution">
    <text evidence="2">The sequence shown here is derived from an EMBL/GenBank/DDBJ whole genome shotgun (WGS) entry which is preliminary data.</text>
</comment>
<feature type="compositionally biased region" description="Basic and acidic residues" evidence="1">
    <location>
        <begin position="427"/>
        <end position="436"/>
    </location>
</feature>
<organism evidence="2 3">
    <name type="scientific">Multifurca ochricompacta</name>
    <dbReference type="NCBI Taxonomy" id="376703"/>
    <lineage>
        <taxon>Eukaryota</taxon>
        <taxon>Fungi</taxon>
        <taxon>Dikarya</taxon>
        <taxon>Basidiomycota</taxon>
        <taxon>Agaricomycotina</taxon>
        <taxon>Agaricomycetes</taxon>
        <taxon>Russulales</taxon>
        <taxon>Russulaceae</taxon>
        <taxon>Multifurca</taxon>
    </lineage>
</organism>
<dbReference type="EMBL" id="WTXG01000001">
    <property type="protein sequence ID" value="KAI0308163.1"/>
    <property type="molecule type" value="Genomic_DNA"/>
</dbReference>
<feature type="compositionally biased region" description="Low complexity" evidence="1">
    <location>
        <begin position="378"/>
        <end position="394"/>
    </location>
</feature>
<accession>A0AAD4MDH2</accession>
<feature type="compositionally biased region" description="Polar residues" evidence="1">
    <location>
        <begin position="281"/>
        <end position="296"/>
    </location>
</feature>
<dbReference type="Proteomes" id="UP001203297">
    <property type="component" value="Unassembled WGS sequence"/>
</dbReference>
<evidence type="ECO:0000313" key="3">
    <source>
        <dbReference type="Proteomes" id="UP001203297"/>
    </source>
</evidence>
<gene>
    <name evidence="2" type="ORF">B0F90DRAFT_1922516</name>
</gene>
<reference evidence="2" key="1">
    <citation type="journal article" date="2022" name="New Phytol.">
        <title>Evolutionary transition to the ectomycorrhizal habit in the genomes of a hyperdiverse lineage of mushroom-forming fungi.</title>
        <authorList>
            <person name="Looney B."/>
            <person name="Miyauchi S."/>
            <person name="Morin E."/>
            <person name="Drula E."/>
            <person name="Courty P.E."/>
            <person name="Kohler A."/>
            <person name="Kuo A."/>
            <person name="LaButti K."/>
            <person name="Pangilinan J."/>
            <person name="Lipzen A."/>
            <person name="Riley R."/>
            <person name="Andreopoulos W."/>
            <person name="He G."/>
            <person name="Johnson J."/>
            <person name="Nolan M."/>
            <person name="Tritt A."/>
            <person name="Barry K.W."/>
            <person name="Grigoriev I.V."/>
            <person name="Nagy L.G."/>
            <person name="Hibbett D."/>
            <person name="Henrissat B."/>
            <person name="Matheny P.B."/>
            <person name="Labbe J."/>
            <person name="Martin F.M."/>
        </authorList>
    </citation>
    <scope>NUCLEOTIDE SEQUENCE</scope>
    <source>
        <strain evidence="2">BPL690</strain>
    </source>
</reference>
<name>A0AAD4MDH2_9AGAM</name>
<sequence length="474" mass="51155">MGLGHALAQRLSDIYMGLVTRSKQILNFNLTVPSTVVYLPSEYYRSFLFSVPTSIQLWGSRFISAVRIGLSQAGLSLDPLRLQRIGIRVDDAAHVEITSRFDAETISLVLNGLGIGRRPSMAQVSEAEEECVAEGILDLPNKPAELCFTSPTQPLISLSGIPATCRDPFSKNAPSTCFPTRYPPPPSERYSPSPKVRVTSFNILASVRNEERLSSCAANLTSLTHLFDQMIIAPAKPATDIQNTRGRSCAKLPRCLLVSKQPLLRLLKLPPDPMIAVPPSSHATTPRASDTQTTKPTIADVNSHPVVAPLEVVHRGPASFAEIAKTSSPFSTRSVVSNLKKTLSLPCKAPSQLQAVPSRQVPAPSVRKTPYNIPRTPPLVSDTPLDSSSPPSSSDELDTPPSTPSSSSHVPSARSSVSQMAMASKPETPKKSLERRTLKKAKPLKQKGEKVVHIDFVMAGAFGRDQSLAFTFGA</sequence>
<protein>
    <submittedName>
        <fullName evidence="2">Uncharacterized protein</fullName>
    </submittedName>
</protein>
<feature type="region of interest" description="Disordered" evidence="1">
    <location>
        <begin position="351"/>
        <end position="447"/>
    </location>
</feature>
<feature type="compositionally biased region" description="Low complexity" evidence="1">
    <location>
        <begin position="404"/>
        <end position="418"/>
    </location>
</feature>
<feature type="region of interest" description="Disordered" evidence="1">
    <location>
        <begin position="277"/>
        <end position="297"/>
    </location>
</feature>